<dbReference type="GO" id="GO:0004540">
    <property type="term" value="F:RNA nuclease activity"/>
    <property type="evidence" value="ECO:0007669"/>
    <property type="project" value="InterPro"/>
</dbReference>
<evidence type="ECO:0000313" key="4">
    <source>
        <dbReference type="Proteomes" id="UP000225889"/>
    </source>
</evidence>
<dbReference type="RefSeq" id="WP_099392298.1">
    <property type="nucleotide sequence ID" value="NZ_PDYF01000024.1"/>
</dbReference>
<reference evidence="3 4" key="1">
    <citation type="submission" date="2017-10" db="EMBL/GenBank/DDBJ databases">
        <title>Resolving the taxonomy of Roseburia spp., Eubacterium rectale and Agathobacter spp. through phylogenomic analysis.</title>
        <authorList>
            <person name="Sheridan P.O."/>
            <person name="Walker A.W."/>
            <person name="Duncan S.H."/>
            <person name="Scott K.P."/>
            <person name="Toole P.W.O."/>
            <person name="Luis P."/>
            <person name="Flint H.J."/>
        </authorList>
    </citation>
    <scope>NUCLEOTIDE SEQUENCE [LARGE SCALE GENOMIC DNA]</scope>
    <source>
        <strain evidence="3 4">JK626</strain>
    </source>
</reference>
<name>A0A2G3DTP7_9FIRM</name>
<organism evidence="3 4">
    <name type="scientific">Pseudobutyrivibrio ruminis</name>
    <dbReference type="NCBI Taxonomy" id="46206"/>
    <lineage>
        <taxon>Bacteria</taxon>
        <taxon>Bacillati</taxon>
        <taxon>Bacillota</taxon>
        <taxon>Clostridia</taxon>
        <taxon>Lachnospirales</taxon>
        <taxon>Lachnospiraceae</taxon>
        <taxon>Pseudobutyrivibrio</taxon>
    </lineage>
</organism>
<dbReference type="Gene3D" id="3.40.50.1010">
    <property type="entry name" value="5'-nuclease"/>
    <property type="match status" value="1"/>
</dbReference>
<feature type="domain" description="NYN" evidence="2">
    <location>
        <begin position="139"/>
        <end position="189"/>
    </location>
</feature>
<dbReference type="InterPro" id="IPR021139">
    <property type="entry name" value="NYN"/>
</dbReference>
<sequence length="235" mass="27114">MGKVAIFIDGAFYNKRANYFYGSQSPEDRAKELVEYCKRHIKDDKKVHMDLYRIFYYDCPPSKKKVFHPFLQRVVDLSKTEQYTWTENFLQELKHQRQFALRLGRLAEEQAFYTIKPGVIKKLMNGSKSIADLTENDFVLNIDQKGVDMRIGVDIASVSIKKQVERIILISGDSDFVPAAKLARREGVDFILDPMRNPIKEDLFEHIDGMRTKAPKSPIVRDGVDEGAQNDCENS</sequence>
<dbReference type="Pfam" id="PF01936">
    <property type="entry name" value="NYN"/>
    <property type="match status" value="1"/>
</dbReference>
<accession>A0A2G3DTP7</accession>
<reference evidence="3 4" key="2">
    <citation type="submission" date="2017-10" db="EMBL/GenBank/DDBJ databases">
        <authorList>
            <person name="Banno H."/>
            <person name="Chua N.-H."/>
        </authorList>
    </citation>
    <scope>NUCLEOTIDE SEQUENCE [LARGE SCALE GENOMIC DNA]</scope>
    <source>
        <strain evidence="3 4">JK626</strain>
    </source>
</reference>
<evidence type="ECO:0000313" key="3">
    <source>
        <dbReference type="EMBL" id="PHU34409.1"/>
    </source>
</evidence>
<feature type="region of interest" description="Disordered" evidence="1">
    <location>
        <begin position="214"/>
        <end position="235"/>
    </location>
</feature>
<evidence type="ECO:0000259" key="2">
    <source>
        <dbReference type="Pfam" id="PF01936"/>
    </source>
</evidence>
<dbReference type="AlphaFoldDB" id="A0A2G3DTP7"/>
<evidence type="ECO:0000256" key="1">
    <source>
        <dbReference type="SAM" id="MobiDB-lite"/>
    </source>
</evidence>
<dbReference type="EMBL" id="PDYF01000024">
    <property type="protein sequence ID" value="PHU34409.1"/>
    <property type="molecule type" value="Genomic_DNA"/>
</dbReference>
<dbReference type="Proteomes" id="UP000225889">
    <property type="component" value="Unassembled WGS sequence"/>
</dbReference>
<dbReference type="CDD" id="cd18722">
    <property type="entry name" value="PIN_NicB-like"/>
    <property type="match status" value="1"/>
</dbReference>
<protein>
    <submittedName>
        <fullName evidence="3">Nuclease</fullName>
    </submittedName>
</protein>
<gene>
    <name evidence="3" type="ORF">CSX01_10135</name>
</gene>
<comment type="caution">
    <text evidence="3">The sequence shown here is derived from an EMBL/GenBank/DDBJ whole genome shotgun (WGS) entry which is preliminary data.</text>
</comment>
<proteinExistence type="predicted"/>